<evidence type="ECO:0000313" key="3">
    <source>
        <dbReference type="Proteomes" id="UP001432027"/>
    </source>
</evidence>
<feature type="compositionally biased region" description="Polar residues" evidence="1">
    <location>
        <begin position="100"/>
        <end position="111"/>
    </location>
</feature>
<keyword evidence="3" id="KW-1185">Reference proteome</keyword>
<organism evidence="2 3">
    <name type="scientific">Pristionchus entomophagus</name>
    <dbReference type="NCBI Taxonomy" id="358040"/>
    <lineage>
        <taxon>Eukaryota</taxon>
        <taxon>Metazoa</taxon>
        <taxon>Ecdysozoa</taxon>
        <taxon>Nematoda</taxon>
        <taxon>Chromadorea</taxon>
        <taxon>Rhabditida</taxon>
        <taxon>Rhabditina</taxon>
        <taxon>Diplogasteromorpha</taxon>
        <taxon>Diplogasteroidea</taxon>
        <taxon>Neodiplogasteridae</taxon>
        <taxon>Pristionchus</taxon>
    </lineage>
</organism>
<feature type="non-terminal residue" evidence="2">
    <location>
        <position position="126"/>
    </location>
</feature>
<proteinExistence type="predicted"/>
<feature type="region of interest" description="Disordered" evidence="1">
    <location>
        <begin position="100"/>
        <end position="126"/>
    </location>
</feature>
<accession>A0AAV5U5A1</accession>
<dbReference type="Proteomes" id="UP001432027">
    <property type="component" value="Unassembled WGS sequence"/>
</dbReference>
<evidence type="ECO:0000256" key="1">
    <source>
        <dbReference type="SAM" id="MobiDB-lite"/>
    </source>
</evidence>
<sequence>QMSNAQDCTVLSAEPSIQLSNIDIGTEYSVSVMNGGFESLAAANEVLELKAESVVGSSIVVAGPIATLFKKNQPNNFTFVLKRDAPWSGSLSPGASTTLLSNGWLSPSESYNMDYPNENTRSRSYD</sequence>
<protein>
    <recommendedName>
        <fullName evidence="4">Fibronectin type-III domain-containing protein</fullName>
    </recommendedName>
</protein>
<reference evidence="2" key="1">
    <citation type="submission" date="2023-10" db="EMBL/GenBank/DDBJ databases">
        <title>Genome assembly of Pristionchus species.</title>
        <authorList>
            <person name="Yoshida K."/>
            <person name="Sommer R.J."/>
        </authorList>
    </citation>
    <scope>NUCLEOTIDE SEQUENCE</scope>
    <source>
        <strain evidence="2">RS0144</strain>
    </source>
</reference>
<evidence type="ECO:0000313" key="2">
    <source>
        <dbReference type="EMBL" id="GMT01570.1"/>
    </source>
</evidence>
<dbReference type="AlphaFoldDB" id="A0AAV5U5A1"/>
<comment type="caution">
    <text evidence="2">The sequence shown here is derived from an EMBL/GenBank/DDBJ whole genome shotgun (WGS) entry which is preliminary data.</text>
</comment>
<evidence type="ECO:0008006" key="4">
    <source>
        <dbReference type="Google" id="ProtNLM"/>
    </source>
</evidence>
<name>A0AAV5U5A1_9BILA</name>
<gene>
    <name evidence="2" type="ORF">PENTCL1PPCAC_23744</name>
</gene>
<dbReference type="EMBL" id="BTSX01000005">
    <property type="protein sequence ID" value="GMT01570.1"/>
    <property type="molecule type" value="Genomic_DNA"/>
</dbReference>
<feature type="non-terminal residue" evidence="2">
    <location>
        <position position="1"/>
    </location>
</feature>